<evidence type="ECO:0000256" key="6">
    <source>
        <dbReference type="ARBA" id="ARBA00022842"/>
    </source>
</evidence>
<dbReference type="Gene3D" id="1.10.600.10">
    <property type="entry name" value="Farnesyl Diphosphate Synthase"/>
    <property type="match status" value="1"/>
</dbReference>
<feature type="region of interest" description="Disordered" evidence="8">
    <location>
        <begin position="1"/>
        <end position="26"/>
    </location>
</feature>
<dbReference type="PANTHER" id="PTHR12001">
    <property type="entry name" value="GERANYLGERANYL PYROPHOSPHATE SYNTHASE"/>
    <property type="match status" value="1"/>
</dbReference>
<dbReference type="InterPro" id="IPR000092">
    <property type="entry name" value="Polyprenyl_synt"/>
</dbReference>
<protein>
    <submittedName>
        <fullName evidence="9">Geranylgeranyl pyrophosphate synthase</fullName>
        <ecNumber evidence="9">2.5.1.30</ecNumber>
    </submittedName>
</protein>
<evidence type="ECO:0000256" key="3">
    <source>
        <dbReference type="ARBA" id="ARBA00006706"/>
    </source>
</evidence>
<dbReference type="AlphaFoldDB" id="A0A0M4CEG5"/>
<dbReference type="GO" id="GO:0046872">
    <property type="term" value="F:metal ion binding"/>
    <property type="evidence" value="ECO:0007669"/>
    <property type="project" value="UniProtKB-KW"/>
</dbReference>
<dbReference type="STRING" id="931089.CDES_02525"/>
<dbReference type="InterPro" id="IPR008949">
    <property type="entry name" value="Isoprenoid_synthase_dom_sf"/>
</dbReference>
<dbReference type="Pfam" id="PF00348">
    <property type="entry name" value="polyprenyl_synt"/>
    <property type="match status" value="1"/>
</dbReference>
<keyword evidence="4 7" id="KW-0808">Transferase</keyword>
<dbReference type="InterPro" id="IPR033749">
    <property type="entry name" value="Polyprenyl_synt_CS"/>
</dbReference>
<dbReference type="CDD" id="cd00685">
    <property type="entry name" value="Trans_IPPS_HT"/>
    <property type="match status" value="1"/>
</dbReference>
<dbReference type="SUPFAM" id="SSF48576">
    <property type="entry name" value="Terpenoid synthases"/>
    <property type="match status" value="1"/>
</dbReference>
<proteinExistence type="inferred from homology"/>
<comment type="pathway">
    <text evidence="2">Isoprenoid biosynthesis.</text>
</comment>
<gene>
    <name evidence="9" type="ORF">CDES_02525</name>
</gene>
<dbReference type="KEGG" id="cdx:CDES_02525"/>
<evidence type="ECO:0000313" key="9">
    <source>
        <dbReference type="EMBL" id="ALC04965.1"/>
    </source>
</evidence>
<name>A0A0M4CEG5_9CORY</name>
<dbReference type="GO" id="GO:0000010">
    <property type="term" value="F:heptaprenyl diphosphate synthase activity"/>
    <property type="evidence" value="ECO:0007669"/>
    <property type="project" value="UniProtKB-EC"/>
</dbReference>
<dbReference type="EMBL" id="CP009220">
    <property type="protein sequence ID" value="ALC04965.1"/>
    <property type="molecule type" value="Genomic_DNA"/>
</dbReference>
<dbReference type="PATRIC" id="fig|931089.4.peg.512"/>
<evidence type="ECO:0000256" key="1">
    <source>
        <dbReference type="ARBA" id="ARBA00001946"/>
    </source>
</evidence>
<dbReference type="OrthoDB" id="4497239at2"/>
<evidence type="ECO:0000313" key="10">
    <source>
        <dbReference type="Proteomes" id="UP000068067"/>
    </source>
</evidence>
<evidence type="ECO:0000256" key="4">
    <source>
        <dbReference type="ARBA" id="ARBA00022679"/>
    </source>
</evidence>
<evidence type="ECO:0000256" key="7">
    <source>
        <dbReference type="RuleBase" id="RU004466"/>
    </source>
</evidence>
<organism evidence="9 10">
    <name type="scientific">Corynebacterium deserti GIMN1.010</name>
    <dbReference type="NCBI Taxonomy" id="931089"/>
    <lineage>
        <taxon>Bacteria</taxon>
        <taxon>Bacillati</taxon>
        <taxon>Actinomycetota</taxon>
        <taxon>Actinomycetes</taxon>
        <taxon>Mycobacteriales</taxon>
        <taxon>Corynebacteriaceae</taxon>
        <taxon>Corynebacterium</taxon>
    </lineage>
</organism>
<evidence type="ECO:0000256" key="2">
    <source>
        <dbReference type="ARBA" id="ARBA00005128"/>
    </source>
</evidence>
<dbReference type="PANTHER" id="PTHR12001:SF69">
    <property type="entry name" value="ALL TRANS-POLYPRENYL-DIPHOSPHATE SYNTHASE PDSS1"/>
    <property type="match status" value="1"/>
</dbReference>
<dbReference type="SFLD" id="SFLDS00005">
    <property type="entry name" value="Isoprenoid_Synthase_Type_I"/>
    <property type="match status" value="1"/>
</dbReference>
<evidence type="ECO:0000256" key="8">
    <source>
        <dbReference type="SAM" id="MobiDB-lite"/>
    </source>
</evidence>
<evidence type="ECO:0000256" key="5">
    <source>
        <dbReference type="ARBA" id="ARBA00022723"/>
    </source>
</evidence>
<dbReference type="RefSeq" id="WP_053544109.1">
    <property type="nucleotide sequence ID" value="NZ_CP009220.1"/>
</dbReference>
<dbReference type="Proteomes" id="UP000068067">
    <property type="component" value="Chromosome"/>
</dbReference>
<dbReference type="GO" id="GO:0008299">
    <property type="term" value="P:isoprenoid biosynthetic process"/>
    <property type="evidence" value="ECO:0007669"/>
    <property type="project" value="InterPro"/>
</dbReference>
<accession>A0A0M4CEG5</accession>
<comment type="similarity">
    <text evidence="3 7">Belongs to the FPP/GGPP synthase family.</text>
</comment>
<dbReference type="PROSITE" id="PS00444">
    <property type="entry name" value="POLYPRENYL_SYNTHASE_2"/>
    <property type="match status" value="1"/>
</dbReference>
<sequence length="350" mass="38292">MSSGRTVPTRSHGLGKEGVSTKGASQVEFGDPDLTARINDAMVQVEDLLRRELSSGEDFLVDKVMHLTRAGGKRFRPMFALLASEFGEKPLSDNVIKAAVVVEITHLATLYHDDVMDEATMRRGVPSANARWDNSVAILAGDILLAHASRIMSQLGTETVAHFAETFGELVTGQMRETVGPRDTDPIEHYMAVIREKTGVLIASAGFLGSMHADATSEHVNALRNFGAAIGMIFQIVDDIIDIFSETHESGKNPGTDLREGVFTLPVLYAMREETPVGEELRSILTGPLEDDETVNHVLELLSQTNGRQAALDDVYRYMDIANSELDRLPDNSVKEALRELATFTVKRVG</sequence>
<dbReference type="EC" id="2.5.1.30" evidence="9"/>
<reference evidence="9 10" key="1">
    <citation type="submission" date="2014-08" db="EMBL/GenBank/DDBJ databases">
        <title>Complete genome sequence of Corynebacterium deserti GIMN1.010 (=DSM 45689), isolated from desert sand in western China.</title>
        <authorList>
            <person name="Ruckert C."/>
            <person name="Albersmeier A."/>
            <person name="Kalinowski J."/>
        </authorList>
    </citation>
    <scope>NUCLEOTIDE SEQUENCE [LARGE SCALE GENOMIC DNA]</scope>
    <source>
        <strain evidence="9 10">GIMN1.010</strain>
    </source>
</reference>
<dbReference type="SFLD" id="SFLDG01017">
    <property type="entry name" value="Polyprenyl_Transferase_Like"/>
    <property type="match status" value="1"/>
</dbReference>
<keyword evidence="10" id="KW-1185">Reference proteome</keyword>
<comment type="cofactor">
    <cofactor evidence="1">
        <name>Mg(2+)</name>
        <dbReference type="ChEBI" id="CHEBI:18420"/>
    </cofactor>
</comment>
<keyword evidence="5" id="KW-0479">Metal-binding</keyword>
<keyword evidence="6" id="KW-0460">Magnesium</keyword>